<accession>A0ABN3QLU7</accession>
<comment type="caution">
    <text evidence="6">The sequence shown here is derived from an EMBL/GenBank/DDBJ whole genome shotgun (WGS) entry which is preliminary data.</text>
</comment>
<comment type="similarity">
    <text evidence="5">Belongs to the creatininase superfamily.</text>
</comment>
<evidence type="ECO:0000313" key="6">
    <source>
        <dbReference type="EMBL" id="GAA2629864.1"/>
    </source>
</evidence>
<dbReference type="SUPFAM" id="SSF102215">
    <property type="entry name" value="Creatininase"/>
    <property type="match status" value="1"/>
</dbReference>
<evidence type="ECO:0000256" key="5">
    <source>
        <dbReference type="ARBA" id="ARBA00024029"/>
    </source>
</evidence>
<comment type="cofactor">
    <cofactor evidence="1">
        <name>Zn(2+)</name>
        <dbReference type="ChEBI" id="CHEBI:29105"/>
    </cofactor>
</comment>
<keyword evidence="2" id="KW-0479">Metal-binding</keyword>
<gene>
    <name evidence="6" type="ORF">GCM10010307_21070</name>
</gene>
<proteinExistence type="inferred from homology"/>
<evidence type="ECO:0000256" key="2">
    <source>
        <dbReference type="ARBA" id="ARBA00022723"/>
    </source>
</evidence>
<dbReference type="InterPro" id="IPR024087">
    <property type="entry name" value="Creatininase-like_sf"/>
</dbReference>
<organism evidence="6 7">
    <name type="scientific">Streptomyces vastus</name>
    <dbReference type="NCBI Taxonomy" id="285451"/>
    <lineage>
        <taxon>Bacteria</taxon>
        <taxon>Bacillati</taxon>
        <taxon>Actinomycetota</taxon>
        <taxon>Actinomycetes</taxon>
        <taxon>Kitasatosporales</taxon>
        <taxon>Streptomycetaceae</taxon>
        <taxon>Streptomyces</taxon>
    </lineage>
</organism>
<dbReference type="RefSeq" id="WP_344389209.1">
    <property type="nucleotide sequence ID" value="NZ_BAAASJ010000022.1"/>
</dbReference>
<keyword evidence="4" id="KW-0862">Zinc</keyword>
<dbReference type="InterPro" id="IPR003785">
    <property type="entry name" value="Creatininase/forma_Hydrolase"/>
</dbReference>
<evidence type="ECO:0000313" key="7">
    <source>
        <dbReference type="Proteomes" id="UP001500151"/>
    </source>
</evidence>
<dbReference type="Gene3D" id="3.40.50.10310">
    <property type="entry name" value="Creatininase"/>
    <property type="match status" value="1"/>
</dbReference>
<evidence type="ECO:0000256" key="1">
    <source>
        <dbReference type="ARBA" id="ARBA00001947"/>
    </source>
</evidence>
<protein>
    <recommendedName>
        <fullName evidence="8">Creatininase family protein</fullName>
    </recommendedName>
</protein>
<evidence type="ECO:0008006" key="8">
    <source>
        <dbReference type="Google" id="ProtNLM"/>
    </source>
</evidence>
<sequence>MTTAQPEETESSETVRWEDLLPREFEQRLAQLPLVYLPMGLCEPHGHVAAFGLDTHKAVYLCEESARRFGGIVAPTQTYQIHETGYHRPWLKEVMGDVNPRMGSLPPDVVLRLLVYQLRAFVNAGFRAVVVLTGHNANQPDLRLAVEEFRRARDIPITAVSDPELVLGQFEGDHAGRYEVSQLMYVRPELVDLGRLDDRNTTPLGRFAQGDDAHLATASEGRAIIEASLDAIEAIVDGCRPLPEADSAFMSFMSFEEAEEVWQRVAARSDEWCTLRE</sequence>
<keyword evidence="7" id="KW-1185">Reference proteome</keyword>
<evidence type="ECO:0000256" key="4">
    <source>
        <dbReference type="ARBA" id="ARBA00022833"/>
    </source>
</evidence>
<dbReference type="PANTHER" id="PTHR35005:SF1">
    <property type="entry name" value="2-AMINO-5-FORMYLAMINO-6-RIBOSYLAMINOPYRIMIDIN-4(3H)-ONE 5'-MONOPHOSPHATE DEFORMYLASE"/>
    <property type="match status" value="1"/>
</dbReference>
<dbReference type="EMBL" id="BAAASJ010000022">
    <property type="protein sequence ID" value="GAA2629864.1"/>
    <property type="molecule type" value="Genomic_DNA"/>
</dbReference>
<dbReference type="Pfam" id="PF02633">
    <property type="entry name" value="Creatininase"/>
    <property type="match status" value="1"/>
</dbReference>
<name>A0ABN3QLU7_9ACTN</name>
<dbReference type="PANTHER" id="PTHR35005">
    <property type="entry name" value="3-DEHYDRO-SCYLLO-INOSOSE HYDROLASE"/>
    <property type="match status" value="1"/>
</dbReference>
<keyword evidence="3" id="KW-0378">Hydrolase</keyword>
<evidence type="ECO:0000256" key="3">
    <source>
        <dbReference type="ARBA" id="ARBA00022801"/>
    </source>
</evidence>
<dbReference type="Proteomes" id="UP001500151">
    <property type="component" value="Unassembled WGS sequence"/>
</dbReference>
<reference evidence="6 7" key="1">
    <citation type="journal article" date="2019" name="Int. J. Syst. Evol. Microbiol.">
        <title>The Global Catalogue of Microorganisms (GCM) 10K type strain sequencing project: providing services to taxonomists for standard genome sequencing and annotation.</title>
        <authorList>
            <consortium name="The Broad Institute Genomics Platform"/>
            <consortium name="The Broad Institute Genome Sequencing Center for Infectious Disease"/>
            <person name="Wu L."/>
            <person name="Ma J."/>
        </authorList>
    </citation>
    <scope>NUCLEOTIDE SEQUENCE [LARGE SCALE GENOMIC DNA]</scope>
    <source>
        <strain evidence="6 7">JCM 4524</strain>
    </source>
</reference>